<organism evidence="10 11">
    <name type="scientific">Letharia columbiana</name>
    <dbReference type="NCBI Taxonomy" id="112416"/>
    <lineage>
        <taxon>Eukaryota</taxon>
        <taxon>Fungi</taxon>
        <taxon>Dikarya</taxon>
        <taxon>Ascomycota</taxon>
        <taxon>Pezizomycotina</taxon>
        <taxon>Lecanoromycetes</taxon>
        <taxon>OSLEUM clade</taxon>
        <taxon>Lecanoromycetidae</taxon>
        <taxon>Lecanorales</taxon>
        <taxon>Lecanorineae</taxon>
        <taxon>Parmeliaceae</taxon>
        <taxon>Letharia</taxon>
    </lineage>
</organism>
<dbReference type="PROSITE" id="PS51212">
    <property type="entry name" value="WSC"/>
    <property type="match status" value="1"/>
</dbReference>
<sequence length="444" mass="47793">MGPTADCPADQEHTACCGRNIRNPVANWIGFVDIGSVPATASWLEQTTYLIDQSGYTTAVLAQTNQPTSGVTLAPVPYTAQAPIALPSMTADDLPVGWAYKGCYIDYSEARVLPIEQPANSNLTIQSCVRSCSQIGYSVSGLEFRHQCFCGNVIYNGGTLAPFDSDCNLPCSGNQAQYCGATNRISIYSNGTLTTYQPAAVQTPRSTTTAPTIAPSPIGATSQTSKPAVTVAAAVVGAVAGIAITVALVYYFRRWIRRNRLRTEFLLPTPQRTAQAWPPADGVPSWEEFVKETEEYYARFTESTMLSSKGDGSGLGLKSIPAGYRPSTPELWKIYEQLRRKNQEPFRTGLGSTDTSLASPASYSPPPEAPARAHRGQPTSILKRPAVTGTANMAHGMFEKEDEHGPRAVPVTRNLALAKKGVRFGVNQIREFGRSPFIGHGSDT</sequence>
<keyword evidence="3" id="KW-0732">Signal</keyword>
<dbReference type="GeneID" id="59286546"/>
<evidence type="ECO:0000256" key="6">
    <source>
        <dbReference type="ARBA" id="ARBA00023180"/>
    </source>
</evidence>
<feature type="domain" description="WSC" evidence="9">
    <location>
        <begin position="97"/>
        <end position="191"/>
    </location>
</feature>
<evidence type="ECO:0000256" key="1">
    <source>
        <dbReference type="ARBA" id="ARBA00004167"/>
    </source>
</evidence>
<evidence type="ECO:0000256" key="5">
    <source>
        <dbReference type="ARBA" id="ARBA00023136"/>
    </source>
</evidence>
<evidence type="ECO:0000313" key="11">
    <source>
        <dbReference type="Proteomes" id="UP000578531"/>
    </source>
</evidence>
<keyword evidence="2 8" id="KW-0812">Transmembrane</keyword>
<keyword evidence="6" id="KW-0325">Glycoprotein</keyword>
<evidence type="ECO:0000256" key="3">
    <source>
        <dbReference type="ARBA" id="ARBA00022729"/>
    </source>
</evidence>
<dbReference type="Pfam" id="PF01822">
    <property type="entry name" value="WSC"/>
    <property type="match status" value="1"/>
</dbReference>
<evidence type="ECO:0000256" key="4">
    <source>
        <dbReference type="ARBA" id="ARBA00022989"/>
    </source>
</evidence>
<reference evidence="10 11" key="1">
    <citation type="journal article" date="2020" name="Genomics">
        <title>Complete, high-quality genomes from long-read metagenomic sequencing of two wolf lichen thalli reveals enigmatic genome architecture.</title>
        <authorList>
            <person name="McKenzie S.K."/>
            <person name="Walston R.F."/>
            <person name="Allen J.L."/>
        </authorList>
    </citation>
    <scope>NUCLEOTIDE SEQUENCE [LARGE SCALE GENOMIC DNA]</scope>
    <source>
        <strain evidence="10">WasteWater2</strain>
    </source>
</reference>
<proteinExistence type="predicted"/>
<dbReference type="PANTHER" id="PTHR24269:SF16">
    <property type="entry name" value="PROTEIN SLG1"/>
    <property type="match status" value="1"/>
</dbReference>
<evidence type="ECO:0000256" key="8">
    <source>
        <dbReference type="SAM" id="Phobius"/>
    </source>
</evidence>
<dbReference type="GO" id="GO:0005886">
    <property type="term" value="C:plasma membrane"/>
    <property type="evidence" value="ECO:0007669"/>
    <property type="project" value="TreeGrafter"/>
</dbReference>
<dbReference type="RefSeq" id="XP_037166335.1">
    <property type="nucleotide sequence ID" value="XM_037306800.1"/>
</dbReference>
<keyword evidence="11" id="KW-1185">Reference proteome</keyword>
<keyword evidence="5 8" id="KW-0472">Membrane</keyword>
<comment type="caution">
    <text evidence="10">The sequence shown here is derived from an EMBL/GenBank/DDBJ whole genome shotgun (WGS) entry which is preliminary data.</text>
</comment>
<protein>
    <recommendedName>
        <fullName evidence="9">WSC domain-containing protein</fullName>
    </recommendedName>
</protein>
<evidence type="ECO:0000313" key="10">
    <source>
        <dbReference type="EMBL" id="KAF6237003.1"/>
    </source>
</evidence>
<dbReference type="InterPro" id="IPR051836">
    <property type="entry name" value="Kremen_rcpt"/>
</dbReference>
<evidence type="ECO:0000256" key="2">
    <source>
        <dbReference type="ARBA" id="ARBA00022692"/>
    </source>
</evidence>
<dbReference type="PANTHER" id="PTHR24269">
    <property type="entry name" value="KREMEN PROTEIN"/>
    <property type="match status" value="1"/>
</dbReference>
<keyword evidence="4 8" id="KW-1133">Transmembrane helix</keyword>
<gene>
    <name evidence="10" type="ORF">HO173_004882</name>
</gene>
<dbReference type="Proteomes" id="UP000578531">
    <property type="component" value="Unassembled WGS sequence"/>
</dbReference>
<feature type="transmembrane region" description="Helical" evidence="8">
    <location>
        <begin position="231"/>
        <end position="252"/>
    </location>
</feature>
<dbReference type="SMART" id="SM00321">
    <property type="entry name" value="WSC"/>
    <property type="match status" value="1"/>
</dbReference>
<feature type="region of interest" description="Disordered" evidence="7">
    <location>
        <begin position="345"/>
        <end position="377"/>
    </location>
</feature>
<evidence type="ECO:0000259" key="9">
    <source>
        <dbReference type="PROSITE" id="PS51212"/>
    </source>
</evidence>
<name>A0A8H6FY67_9LECA</name>
<dbReference type="AlphaFoldDB" id="A0A8H6FY67"/>
<accession>A0A8H6FY67</accession>
<evidence type="ECO:0000256" key="7">
    <source>
        <dbReference type="SAM" id="MobiDB-lite"/>
    </source>
</evidence>
<dbReference type="EMBL" id="JACCJC010000016">
    <property type="protein sequence ID" value="KAF6237003.1"/>
    <property type="molecule type" value="Genomic_DNA"/>
</dbReference>
<dbReference type="OrthoDB" id="5379860at2759"/>
<comment type="subcellular location">
    <subcellularLocation>
        <location evidence="1">Membrane</location>
        <topology evidence="1">Single-pass membrane protein</topology>
    </subcellularLocation>
</comment>
<dbReference type="InterPro" id="IPR002889">
    <property type="entry name" value="WSC_carb-bd"/>
</dbReference>